<sequence>MTHGIVFGLDGTDQANAAARWAAEEAVLRGTRVHLVHVKETPPDVPLPFAPREPDEAWAEDLLARTAAGLRERHPDLAVTTRLLPSEPVVSLVAAAEQSELLVLGSRALGGTTGYLIGSVGMSVAGLVSRPVVLVRALDMSPPRGPVVVGVDLRHPVDTALGFAFEAAARRLAHVQVVYAQQLPAYATLGPAMVPDIRLAVAPEIQRSLDDLLEPWQAKFPDVAASGRVTIGSAGQELVHTAAAAALVVIGRRTRGSALGSHIGSVAHAVLHHSRSPVALVPHG</sequence>
<evidence type="ECO:0000259" key="2">
    <source>
        <dbReference type="Pfam" id="PF00582"/>
    </source>
</evidence>
<dbReference type="Gene3D" id="3.40.50.620">
    <property type="entry name" value="HUPs"/>
    <property type="match status" value="2"/>
</dbReference>
<evidence type="ECO:0000313" key="3">
    <source>
        <dbReference type="EMBL" id="MDX2296453.1"/>
    </source>
</evidence>
<feature type="domain" description="UspA" evidence="2">
    <location>
        <begin position="146"/>
        <end position="282"/>
    </location>
</feature>
<comment type="similarity">
    <text evidence="1">Belongs to the universal stress protein A family.</text>
</comment>
<name>A0ABU4KF79_9ACTN</name>
<dbReference type="SUPFAM" id="SSF52402">
    <property type="entry name" value="Adenine nucleotide alpha hydrolases-like"/>
    <property type="match status" value="2"/>
</dbReference>
<organism evidence="3 4">
    <name type="scientific">Streptomyces roseolus</name>
    <dbReference type="NCBI Taxonomy" id="67358"/>
    <lineage>
        <taxon>Bacteria</taxon>
        <taxon>Bacillati</taxon>
        <taxon>Actinomycetota</taxon>
        <taxon>Actinomycetes</taxon>
        <taxon>Kitasatosporales</taxon>
        <taxon>Streptomycetaceae</taxon>
        <taxon>Streptomyces</taxon>
    </lineage>
</organism>
<accession>A0ABU4KF79</accession>
<dbReference type="RefSeq" id="WP_319012618.1">
    <property type="nucleotide sequence ID" value="NZ_JAWJZF010000492.1"/>
</dbReference>
<comment type="caution">
    <text evidence="3">The sequence shown here is derived from an EMBL/GenBank/DDBJ whole genome shotgun (WGS) entry which is preliminary data.</text>
</comment>
<dbReference type="Pfam" id="PF00582">
    <property type="entry name" value="Usp"/>
    <property type="match status" value="2"/>
</dbReference>
<feature type="domain" description="UspA" evidence="2">
    <location>
        <begin position="1"/>
        <end position="136"/>
    </location>
</feature>
<dbReference type="PRINTS" id="PR01438">
    <property type="entry name" value="UNVRSLSTRESS"/>
</dbReference>
<reference evidence="3 4" key="1">
    <citation type="submission" date="2023-10" db="EMBL/GenBank/DDBJ databases">
        <authorList>
            <person name="Wang X.X."/>
        </authorList>
    </citation>
    <scope>NUCLEOTIDE SEQUENCE [LARGE SCALE GENOMIC DNA]</scope>
    <source>
        <strain evidence="3 4">NBRC 12816</strain>
    </source>
</reference>
<proteinExistence type="inferred from homology"/>
<protein>
    <submittedName>
        <fullName evidence="3">Universal stress protein</fullName>
    </submittedName>
</protein>
<keyword evidence="4" id="KW-1185">Reference proteome</keyword>
<dbReference type="PANTHER" id="PTHR46268">
    <property type="entry name" value="STRESS RESPONSE PROTEIN NHAX"/>
    <property type="match status" value="1"/>
</dbReference>
<dbReference type="InterPro" id="IPR006016">
    <property type="entry name" value="UspA"/>
</dbReference>
<dbReference type="InterPro" id="IPR014729">
    <property type="entry name" value="Rossmann-like_a/b/a_fold"/>
</dbReference>
<evidence type="ECO:0000256" key="1">
    <source>
        <dbReference type="ARBA" id="ARBA00008791"/>
    </source>
</evidence>
<gene>
    <name evidence="3" type="ORF">R2363_30280</name>
</gene>
<dbReference type="EMBL" id="JAWJZF010000492">
    <property type="protein sequence ID" value="MDX2296453.1"/>
    <property type="molecule type" value="Genomic_DNA"/>
</dbReference>
<dbReference type="InterPro" id="IPR006015">
    <property type="entry name" value="Universal_stress_UspA"/>
</dbReference>
<dbReference type="PANTHER" id="PTHR46268:SF6">
    <property type="entry name" value="UNIVERSAL STRESS PROTEIN UP12"/>
    <property type="match status" value="1"/>
</dbReference>
<dbReference type="Proteomes" id="UP001278571">
    <property type="component" value="Unassembled WGS sequence"/>
</dbReference>
<evidence type="ECO:0000313" key="4">
    <source>
        <dbReference type="Proteomes" id="UP001278571"/>
    </source>
</evidence>